<evidence type="ECO:0000256" key="3">
    <source>
        <dbReference type="ARBA" id="ARBA00022722"/>
    </source>
</evidence>
<keyword evidence="4" id="KW-0378">Hydrolase</keyword>
<dbReference type="AlphaFoldDB" id="A0A085N388"/>
<dbReference type="InterPro" id="IPR050951">
    <property type="entry name" value="Retrovirus_Pol_polyprotein"/>
</dbReference>
<evidence type="ECO:0000313" key="6">
    <source>
        <dbReference type="EMBL" id="KFD63934.1"/>
    </source>
</evidence>
<dbReference type="Gene3D" id="3.10.10.10">
    <property type="entry name" value="HIV Type 1 Reverse Transcriptase, subunit A, domain 1"/>
    <property type="match status" value="1"/>
</dbReference>
<dbReference type="OrthoDB" id="5829234at2759"/>
<keyword evidence="1" id="KW-0808">Transferase</keyword>
<dbReference type="EMBL" id="KL367564">
    <property type="protein sequence ID" value="KFD63934.1"/>
    <property type="molecule type" value="Genomic_DNA"/>
</dbReference>
<keyword evidence="2" id="KW-0548">Nucleotidyltransferase</keyword>
<dbReference type="Gene3D" id="2.40.70.10">
    <property type="entry name" value="Acid Proteases"/>
    <property type="match status" value="1"/>
</dbReference>
<keyword evidence="7" id="KW-1185">Reference proteome</keyword>
<dbReference type="EMBL" id="KL363325">
    <property type="protein sequence ID" value="KFD47461.1"/>
    <property type="molecule type" value="Genomic_DNA"/>
</dbReference>
<dbReference type="GO" id="GO:0004519">
    <property type="term" value="F:endonuclease activity"/>
    <property type="evidence" value="ECO:0007669"/>
    <property type="project" value="UniProtKB-KW"/>
</dbReference>
<evidence type="ECO:0000313" key="5">
    <source>
        <dbReference type="EMBL" id="KFD47461.1"/>
    </source>
</evidence>
<dbReference type="Proteomes" id="UP000030758">
    <property type="component" value="Unassembled WGS sequence"/>
</dbReference>
<dbReference type="PANTHER" id="PTHR37984:SF5">
    <property type="entry name" value="PROTEIN NYNRIN-LIKE"/>
    <property type="match status" value="1"/>
</dbReference>
<dbReference type="PANTHER" id="PTHR37984">
    <property type="entry name" value="PROTEIN CBG26694"/>
    <property type="match status" value="1"/>
</dbReference>
<dbReference type="SUPFAM" id="SSF56672">
    <property type="entry name" value="DNA/RNA polymerases"/>
    <property type="match status" value="1"/>
</dbReference>
<keyword evidence="3" id="KW-0540">Nuclease</keyword>
<dbReference type="GO" id="GO:0016779">
    <property type="term" value="F:nucleotidyltransferase activity"/>
    <property type="evidence" value="ECO:0007669"/>
    <property type="project" value="UniProtKB-KW"/>
</dbReference>
<evidence type="ECO:0000313" key="7">
    <source>
        <dbReference type="Proteomes" id="UP000030764"/>
    </source>
</evidence>
<evidence type="ECO:0000256" key="1">
    <source>
        <dbReference type="ARBA" id="ARBA00022679"/>
    </source>
</evidence>
<evidence type="ECO:0008006" key="8">
    <source>
        <dbReference type="Google" id="ProtNLM"/>
    </source>
</evidence>
<dbReference type="Proteomes" id="UP000030764">
    <property type="component" value="Unassembled WGS sequence"/>
</dbReference>
<name>A0A085N388_9BILA</name>
<keyword evidence="4" id="KW-0255">Endonuclease</keyword>
<evidence type="ECO:0000256" key="4">
    <source>
        <dbReference type="ARBA" id="ARBA00022759"/>
    </source>
</evidence>
<dbReference type="SUPFAM" id="SSF50630">
    <property type="entry name" value="Acid proteases"/>
    <property type="match status" value="1"/>
</dbReference>
<dbReference type="InterPro" id="IPR021109">
    <property type="entry name" value="Peptidase_aspartic_dom_sf"/>
</dbReference>
<dbReference type="InterPro" id="IPR043502">
    <property type="entry name" value="DNA/RNA_pol_sf"/>
</dbReference>
<accession>A0A085N388</accession>
<sequence length="216" mass="23995">MVGNKAVVPVRLNCYEMEMIYDPGATRSVVSENMWQKIGKPPLEAAPALIACTKVPVETMGKAKVKVSAFGRTRCLYVHVVKEHDGPLFGLNWCKAFGLRFPKGIQIRSIHSLSLKEGKPSSRHDKIAQALTEQYPEVFANDAGTLVGYEAVVHLKKEAQLKVFKPRPAPFFLKPQVDEELNRLLEEDVLEQVDSVTMPIEWASPIVGVVKTDGKV</sequence>
<protein>
    <recommendedName>
        <fullName evidence="8">Peptidase A2 domain-containing protein</fullName>
    </recommendedName>
</protein>
<reference evidence="6 7" key="1">
    <citation type="journal article" date="2014" name="Nat. Genet.">
        <title>Genome and transcriptome of the porcine whipworm Trichuris suis.</title>
        <authorList>
            <person name="Jex A.R."/>
            <person name="Nejsum P."/>
            <person name="Schwarz E.M."/>
            <person name="Hu L."/>
            <person name="Young N.D."/>
            <person name="Hall R.S."/>
            <person name="Korhonen P.K."/>
            <person name="Liao S."/>
            <person name="Thamsborg S."/>
            <person name="Xia J."/>
            <person name="Xu P."/>
            <person name="Wang S."/>
            <person name="Scheerlinck J.P."/>
            <person name="Hofmann A."/>
            <person name="Sternberg P.W."/>
            <person name="Wang J."/>
            <person name="Gasser R.B."/>
        </authorList>
    </citation>
    <scope>NUCLEOTIDE SEQUENCE [LARGE SCALE GENOMIC DNA]</scope>
    <source>
        <strain evidence="6">DCEP-RM93F</strain>
        <strain evidence="5">DCEP-RM93M</strain>
    </source>
</reference>
<evidence type="ECO:0000256" key="2">
    <source>
        <dbReference type="ARBA" id="ARBA00022695"/>
    </source>
</evidence>
<gene>
    <name evidence="5" type="ORF">M513_11622</name>
    <name evidence="6" type="ORF">M514_11622</name>
</gene>
<organism evidence="6">
    <name type="scientific">Trichuris suis</name>
    <name type="common">pig whipworm</name>
    <dbReference type="NCBI Taxonomy" id="68888"/>
    <lineage>
        <taxon>Eukaryota</taxon>
        <taxon>Metazoa</taxon>
        <taxon>Ecdysozoa</taxon>
        <taxon>Nematoda</taxon>
        <taxon>Enoplea</taxon>
        <taxon>Dorylaimia</taxon>
        <taxon>Trichinellida</taxon>
        <taxon>Trichuridae</taxon>
        <taxon>Trichuris</taxon>
    </lineage>
</organism>
<proteinExistence type="predicted"/>